<reference evidence="2 3" key="1">
    <citation type="journal article" date="2019" name="Sci. Rep.">
        <title>Orb-weaving spider Araneus ventricosus genome elucidates the spidroin gene catalogue.</title>
        <authorList>
            <person name="Kono N."/>
            <person name="Nakamura H."/>
            <person name="Ohtoshi R."/>
            <person name="Moran D.A.P."/>
            <person name="Shinohara A."/>
            <person name="Yoshida Y."/>
            <person name="Fujiwara M."/>
            <person name="Mori M."/>
            <person name="Tomita M."/>
            <person name="Arakawa K."/>
        </authorList>
    </citation>
    <scope>NUCLEOTIDE SEQUENCE [LARGE SCALE GENOMIC DNA]</scope>
</reference>
<organism evidence="2 3">
    <name type="scientific">Araneus ventricosus</name>
    <name type="common">Orbweaver spider</name>
    <name type="synonym">Epeira ventricosa</name>
    <dbReference type="NCBI Taxonomy" id="182803"/>
    <lineage>
        <taxon>Eukaryota</taxon>
        <taxon>Metazoa</taxon>
        <taxon>Ecdysozoa</taxon>
        <taxon>Arthropoda</taxon>
        <taxon>Chelicerata</taxon>
        <taxon>Arachnida</taxon>
        <taxon>Araneae</taxon>
        <taxon>Araneomorphae</taxon>
        <taxon>Entelegynae</taxon>
        <taxon>Araneoidea</taxon>
        <taxon>Araneidae</taxon>
        <taxon>Araneus</taxon>
    </lineage>
</organism>
<protein>
    <submittedName>
        <fullName evidence="2">Uncharacterized protein</fullName>
    </submittedName>
</protein>
<proteinExistence type="predicted"/>
<dbReference type="EMBL" id="BGPR01000012">
    <property type="protein sequence ID" value="GBL77529.1"/>
    <property type="molecule type" value="Genomic_DNA"/>
</dbReference>
<keyword evidence="3" id="KW-1185">Reference proteome</keyword>
<feature type="compositionally biased region" description="Polar residues" evidence="1">
    <location>
        <begin position="65"/>
        <end position="76"/>
    </location>
</feature>
<dbReference type="Proteomes" id="UP000499080">
    <property type="component" value="Unassembled WGS sequence"/>
</dbReference>
<dbReference type="AlphaFoldDB" id="A0A4Y2ADZ1"/>
<feature type="region of interest" description="Disordered" evidence="1">
    <location>
        <begin position="61"/>
        <end position="83"/>
    </location>
</feature>
<comment type="caution">
    <text evidence="2">The sequence shown here is derived from an EMBL/GenBank/DDBJ whole genome shotgun (WGS) entry which is preliminary data.</text>
</comment>
<sequence>MDLVISNRGQMTNTTLELAPPSPNFRIVQVGGRLATTCDLTCNRPNTRRIFSGIRFQNCKPPAQRPTSYHQSTAASPSICGPP</sequence>
<gene>
    <name evidence="2" type="ORF">AVEN_41906_1</name>
</gene>
<evidence type="ECO:0000313" key="3">
    <source>
        <dbReference type="Proteomes" id="UP000499080"/>
    </source>
</evidence>
<accession>A0A4Y2ADZ1</accession>
<evidence type="ECO:0000256" key="1">
    <source>
        <dbReference type="SAM" id="MobiDB-lite"/>
    </source>
</evidence>
<name>A0A4Y2ADZ1_ARAVE</name>
<evidence type="ECO:0000313" key="2">
    <source>
        <dbReference type="EMBL" id="GBL77529.1"/>
    </source>
</evidence>